<proteinExistence type="predicted"/>
<dbReference type="EMBL" id="CP155573">
    <property type="protein sequence ID" value="XFO66468.1"/>
    <property type="molecule type" value="Genomic_DNA"/>
</dbReference>
<accession>A0ABZ3IM25</accession>
<gene>
    <name evidence="1" type="ORF">SPSIL_026180</name>
</gene>
<dbReference type="Proteomes" id="UP000216752">
    <property type="component" value="Chromosome"/>
</dbReference>
<dbReference type="RefSeq" id="WP_094602892.1">
    <property type="nucleotide sequence ID" value="NZ_CP155573.1"/>
</dbReference>
<sequence>MEFIPTSTIVIDNDTGVTLLNEVDMSLSLPDHDEIQALKGSTISIANKEYTIVEATTEPKLNDDCDMIGTYVFLNVKRKT</sequence>
<protein>
    <submittedName>
        <fullName evidence="1">Uncharacterized protein</fullName>
    </submittedName>
</protein>
<organism evidence="1 2">
    <name type="scientific">Sporomusa silvacetica DSM 10669</name>
    <dbReference type="NCBI Taxonomy" id="1123289"/>
    <lineage>
        <taxon>Bacteria</taxon>
        <taxon>Bacillati</taxon>
        <taxon>Bacillota</taxon>
        <taxon>Negativicutes</taxon>
        <taxon>Selenomonadales</taxon>
        <taxon>Sporomusaceae</taxon>
        <taxon>Sporomusa</taxon>
    </lineage>
</organism>
<reference evidence="1" key="1">
    <citation type="submission" date="2024-05" db="EMBL/GenBank/DDBJ databases">
        <title>Isolation and characterization of Sporomusa carbonis sp. nov., a carboxydotrophic hydrogenogen in the genus of Sporomusa isolated from a charcoal burning pile.</title>
        <authorList>
            <person name="Boeer T."/>
            <person name="Rosenbaum F."/>
            <person name="Eysell L."/>
            <person name="Mueller V."/>
            <person name="Daniel R."/>
            <person name="Poehlein A."/>
        </authorList>
    </citation>
    <scope>NUCLEOTIDE SEQUENCE [LARGE SCALE GENOMIC DNA]</scope>
    <source>
        <strain evidence="1">DSM 10669</strain>
    </source>
</reference>
<keyword evidence="2" id="KW-1185">Reference proteome</keyword>
<name>A0ABZ3IM25_9FIRM</name>
<evidence type="ECO:0000313" key="2">
    <source>
        <dbReference type="Proteomes" id="UP000216752"/>
    </source>
</evidence>
<evidence type="ECO:0000313" key="1">
    <source>
        <dbReference type="EMBL" id="XFO66468.1"/>
    </source>
</evidence>